<dbReference type="SUPFAM" id="SSF52096">
    <property type="entry name" value="ClpP/crotonase"/>
    <property type="match status" value="1"/>
</dbReference>
<feature type="compositionally biased region" description="Polar residues" evidence="1">
    <location>
        <begin position="802"/>
        <end position="814"/>
    </location>
</feature>
<dbReference type="SUPFAM" id="SSF53328">
    <property type="entry name" value="Formyltransferase"/>
    <property type="match status" value="1"/>
</dbReference>
<feature type="region of interest" description="Disordered" evidence="1">
    <location>
        <begin position="716"/>
        <end position="737"/>
    </location>
</feature>
<dbReference type="Gene3D" id="3.90.226.10">
    <property type="entry name" value="2-enoyl-CoA Hydratase, Chain A, domain 1"/>
    <property type="match status" value="1"/>
</dbReference>
<keyword evidence="3" id="KW-1185">Reference proteome</keyword>
<dbReference type="AlphaFoldDB" id="A0AAD3YAK2"/>
<dbReference type="InterPro" id="IPR029045">
    <property type="entry name" value="ClpP/crotonase-like_dom_sf"/>
</dbReference>
<organism evidence="2 3">
    <name type="scientific">Cutaneotrichosporon spelunceum</name>
    <dbReference type="NCBI Taxonomy" id="1672016"/>
    <lineage>
        <taxon>Eukaryota</taxon>
        <taxon>Fungi</taxon>
        <taxon>Dikarya</taxon>
        <taxon>Basidiomycota</taxon>
        <taxon>Agaricomycotina</taxon>
        <taxon>Tremellomycetes</taxon>
        <taxon>Trichosporonales</taxon>
        <taxon>Trichosporonaceae</taxon>
        <taxon>Cutaneotrichosporon</taxon>
    </lineage>
</organism>
<gene>
    <name evidence="2" type="ORF">CspeluHIS016_0113900</name>
</gene>
<dbReference type="InterPro" id="IPR036477">
    <property type="entry name" value="Formyl_transf_N_sf"/>
</dbReference>
<reference evidence="2" key="2">
    <citation type="submission" date="2023-06" db="EMBL/GenBank/DDBJ databases">
        <authorList>
            <person name="Kobayashi Y."/>
            <person name="Kayamori A."/>
            <person name="Aoki K."/>
            <person name="Shiwa Y."/>
            <person name="Fujita N."/>
            <person name="Sugita T."/>
            <person name="Iwasaki W."/>
            <person name="Tanaka N."/>
            <person name="Takashima M."/>
        </authorList>
    </citation>
    <scope>NUCLEOTIDE SEQUENCE</scope>
    <source>
        <strain evidence="2">HIS016</strain>
    </source>
</reference>
<evidence type="ECO:0000313" key="3">
    <source>
        <dbReference type="Proteomes" id="UP001222932"/>
    </source>
</evidence>
<feature type="compositionally biased region" description="Low complexity" evidence="1">
    <location>
        <begin position="777"/>
        <end position="792"/>
    </location>
</feature>
<dbReference type="Pfam" id="PF00378">
    <property type="entry name" value="ECH_1"/>
    <property type="match status" value="1"/>
</dbReference>
<dbReference type="EMBL" id="BTCM01000001">
    <property type="protein sequence ID" value="GMK54804.1"/>
    <property type="molecule type" value="Genomic_DNA"/>
</dbReference>
<dbReference type="Gene3D" id="3.40.50.12230">
    <property type="match status" value="1"/>
</dbReference>
<evidence type="ECO:0000256" key="1">
    <source>
        <dbReference type="SAM" id="MobiDB-lite"/>
    </source>
</evidence>
<protein>
    <submittedName>
        <fullName evidence="2">Uncharacterized protein</fullName>
    </submittedName>
</protein>
<accession>A0AAD3YAK2</accession>
<reference evidence="2" key="1">
    <citation type="journal article" date="2023" name="BMC Genomics">
        <title>Chromosome-level genome assemblies of Cutaneotrichosporon spp. (Trichosporonales, Basidiomycota) reveal imbalanced evolution between nucleotide sequences and chromosome synteny.</title>
        <authorList>
            <person name="Kobayashi Y."/>
            <person name="Kayamori A."/>
            <person name="Aoki K."/>
            <person name="Shiwa Y."/>
            <person name="Matsutani M."/>
            <person name="Fujita N."/>
            <person name="Sugita T."/>
            <person name="Iwasaki W."/>
            <person name="Tanaka N."/>
            <person name="Takashima M."/>
        </authorList>
    </citation>
    <scope>NUCLEOTIDE SEQUENCE</scope>
    <source>
        <strain evidence="2">HIS016</strain>
    </source>
</reference>
<dbReference type="PANTHER" id="PTHR43388:SF1">
    <property type="entry name" value="HYDROGENASE MATURATION FACTOR HOXX"/>
    <property type="match status" value="1"/>
</dbReference>
<dbReference type="InterPro" id="IPR001753">
    <property type="entry name" value="Enoyl-CoA_hydra/iso"/>
</dbReference>
<sequence length="911" mass="98416">MARTLADLPPLPGDVRKWRILLLVSAANSLTQRVQTYLSDIGCERVSTELALTDESMIGAVLAHAPHVVVCPFLTKKVPDVIWDNVLTLIVHPGPPGDAGPAAIDWAIMGDRGLNADSAAALPDLVAPTDRSKPLPERQRTHWGITVLQADNTMDGGPVWAFDQFPLADVARATKSSIYQGPVTGATLRAVHVALTRISKEYDALPDPTHRGTRVAVKVDPKWAVECVSSGKPFLGGPLNERPQIRPGQRRPDLTLHNAADVARIINCGDSQPGGTLKTTKSFMFVYDAKIHVSAATLPSNLAKTLGYVSFNDIPAGKALARRDGAVLFKTAPCGHHDCQFGCGVAVWFTHGRLPKAAAASALSAKVPMAEALIAAGEDGKLEGVPEWTETDFQEVPGTYQQVFVRTLKEDDRLIQLVYWDFYNGAMSTTGCEHLVRALRWATHAERGNVKVLALMGGSYFSNGVALNIIESADHPGRETWANINAIDDVVELIAGDVSSQPRSDCMTGVPSLTERGIVTVSCVRGNAAAGGVALAAAADVVVSAGSVVFNPAYRAMGLHGSEFHLYSYVQRSGRNVATHLVKDMLPLSAIRCRELGLVDVVVGGRDTPAKESETLMVDFLRNFAAAPAVAIGSGSYPSAPWTRTFPGSTSLQSTNSLVDVLVDNKRRRYESPNHTPLVNYRHEELSQMLLDSFHPHRSQRYHSRRIKFVRKVKATGTPTRLNHHHHHVNRDEEELASFDDAPGWARGEEWSWVGMQTPPSMATSENLRIDFGADVPPLLARPASPASSSDSEPSHEIHTDPGSSGEDTINVASPGSPLVLDSPSKVAPATPPASTTVVNSKVKRPGLLGRIFRSRSDLRSVSRKQDIPPMPAYRRPDVPNEGDTESPCLFNVTSDLPREAHSNRPVVTSH</sequence>
<feature type="compositionally biased region" description="Basic and acidic residues" evidence="1">
    <location>
        <begin position="855"/>
        <end position="867"/>
    </location>
</feature>
<feature type="region of interest" description="Disordered" evidence="1">
    <location>
        <begin position="776"/>
        <end position="839"/>
    </location>
</feature>
<name>A0AAD3YAK2_9TREE</name>
<feature type="region of interest" description="Disordered" evidence="1">
    <location>
        <begin position="854"/>
        <end position="911"/>
    </location>
</feature>
<dbReference type="Proteomes" id="UP001222932">
    <property type="component" value="Unassembled WGS sequence"/>
</dbReference>
<proteinExistence type="predicted"/>
<dbReference type="InterPro" id="IPR047180">
    <property type="entry name" value="HoxX-like"/>
</dbReference>
<comment type="caution">
    <text evidence="2">The sequence shown here is derived from an EMBL/GenBank/DDBJ whole genome shotgun (WGS) entry which is preliminary data.</text>
</comment>
<evidence type="ECO:0000313" key="2">
    <source>
        <dbReference type="EMBL" id="GMK54804.1"/>
    </source>
</evidence>
<dbReference type="PANTHER" id="PTHR43388">
    <property type="entry name" value="HYDROGENASE MATURATION FACTOR HOXX"/>
    <property type="match status" value="1"/>
</dbReference>